<reference evidence="1" key="1">
    <citation type="submission" date="2023-03" db="UniProtKB">
        <authorList>
            <consortium name="EnsemblPlants"/>
        </authorList>
    </citation>
    <scope>IDENTIFICATION</scope>
</reference>
<dbReference type="Gramene" id="MELO3C033892.2.1">
    <property type="protein sequence ID" value="MELO3C033892.2.1"/>
    <property type="gene ID" value="MELO3C033892.2"/>
</dbReference>
<dbReference type="EnsemblPlants" id="MELO3C033892.2.1">
    <property type="protein sequence ID" value="MELO3C033892.2.1"/>
    <property type="gene ID" value="MELO3C033892.2"/>
</dbReference>
<proteinExistence type="predicted"/>
<sequence>MDKIEDKRLISGLSQCLFGRDEGQNVYEVGISSNFWIEFSRDWMLSGVEARRYVSARSHKVIFRARRDRWYQSMILGNLRALSMIFLGSERKAVDIMPQRGRGRGQALDSKAQLSKGCDAQPPLPMPIHLII</sequence>
<organism evidence="1">
    <name type="scientific">Cucumis melo</name>
    <name type="common">Muskmelon</name>
    <dbReference type="NCBI Taxonomy" id="3656"/>
    <lineage>
        <taxon>Eukaryota</taxon>
        <taxon>Viridiplantae</taxon>
        <taxon>Streptophyta</taxon>
        <taxon>Embryophyta</taxon>
        <taxon>Tracheophyta</taxon>
        <taxon>Spermatophyta</taxon>
        <taxon>Magnoliopsida</taxon>
        <taxon>eudicotyledons</taxon>
        <taxon>Gunneridae</taxon>
        <taxon>Pentapetalae</taxon>
        <taxon>rosids</taxon>
        <taxon>fabids</taxon>
        <taxon>Cucurbitales</taxon>
        <taxon>Cucurbitaceae</taxon>
        <taxon>Benincaseae</taxon>
        <taxon>Cucumis</taxon>
    </lineage>
</organism>
<accession>A0A9I9EHG3</accession>
<evidence type="ECO:0000313" key="1">
    <source>
        <dbReference type="EnsemblPlants" id="MELO3C033892.2.1"/>
    </source>
</evidence>
<dbReference type="AlphaFoldDB" id="A0A9I9EHG3"/>
<protein>
    <submittedName>
        <fullName evidence="1">Uncharacterized protein</fullName>
    </submittedName>
</protein>
<name>A0A9I9EHG3_CUCME</name>